<sequence length="130" mass="13740">MDDHETLSHNEKVQRCMEDQSVLSVTYEGEHNHEVHSSLGSSKSSVDCSINGSTAGFPSPATVNPLQSAISLDLTLSGASQETAIPSQSSMESNNSTNIEEYVASLAKDPNFTAALAAAVARSINIEQSK</sequence>
<dbReference type="InterPro" id="IPR044810">
    <property type="entry name" value="WRKY_plant"/>
</dbReference>
<dbReference type="EMBL" id="CM018046">
    <property type="protein sequence ID" value="KAA8525601.1"/>
    <property type="molecule type" value="Genomic_DNA"/>
</dbReference>
<keyword evidence="2" id="KW-1185">Reference proteome</keyword>
<dbReference type="PANTHER" id="PTHR31429">
    <property type="entry name" value="WRKY TRANSCRIPTION FACTOR 36-RELATED"/>
    <property type="match status" value="1"/>
</dbReference>
<gene>
    <name evidence="1" type="ORF">F0562_007456</name>
</gene>
<accession>A0A5J5A850</accession>
<proteinExistence type="predicted"/>
<dbReference type="Proteomes" id="UP000325577">
    <property type="component" value="Linkage Group LG3"/>
</dbReference>
<dbReference type="GO" id="GO:0003700">
    <property type="term" value="F:DNA-binding transcription factor activity"/>
    <property type="evidence" value="ECO:0007669"/>
    <property type="project" value="InterPro"/>
</dbReference>
<evidence type="ECO:0008006" key="3">
    <source>
        <dbReference type="Google" id="ProtNLM"/>
    </source>
</evidence>
<reference evidence="1 2" key="1">
    <citation type="submission" date="2019-09" db="EMBL/GenBank/DDBJ databases">
        <title>A chromosome-level genome assembly of the Chinese tupelo Nyssa sinensis.</title>
        <authorList>
            <person name="Yang X."/>
            <person name="Kang M."/>
            <person name="Yang Y."/>
            <person name="Xiong H."/>
            <person name="Wang M."/>
            <person name="Zhang Z."/>
            <person name="Wang Z."/>
            <person name="Wu H."/>
            <person name="Ma T."/>
            <person name="Liu J."/>
            <person name="Xi Z."/>
        </authorList>
    </citation>
    <scope>NUCLEOTIDE SEQUENCE [LARGE SCALE GENOMIC DNA]</scope>
    <source>
        <strain evidence="1">J267</strain>
        <tissue evidence="1">Leaf</tissue>
    </source>
</reference>
<evidence type="ECO:0000313" key="2">
    <source>
        <dbReference type="Proteomes" id="UP000325577"/>
    </source>
</evidence>
<dbReference type="InterPro" id="IPR036576">
    <property type="entry name" value="WRKY_dom_sf"/>
</dbReference>
<name>A0A5J5A850_9ASTE</name>
<dbReference type="AlphaFoldDB" id="A0A5J5A850"/>
<dbReference type="Gene3D" id="2.20.25.80">
    <property type="entry name" value="WRKY domain"/>
    <property type="match status" value="1"/>
</dbReference>
<evidence type="ECO:0000313" key="1">
    <source>
        <dbReference type="EMBL" id="KAA8525601.1"/>
    </source>
</evidence>
<protein>
    <recommendedName>
        <fullName evidence="3">WRKY domain-containing protein</fullName>
    </recommendedName>
</protein>
<dbReference type="PANTHER" id="PTHR31429:SF38">
    <property type="entry name" value="WRKY TRANSCRIPTION FACTOR 40-RELATED"/>
    <property type="match status" value="1"/>
</dbReference>
<organism evidence="1 2">
    <name type="scientific">Nyssa sinensis</name>
    <dbReference type="NCBI Taxonomy" id="561372"/>
    <lineage>
        <taxon>Eukaryota</taxon>
        <taxon>Viridiplantae</taxon>
        <taxon>Streptophyta</taxon>
        <taxon>Embryophyta</taxon>
        <taxon>Tracheophyta</taxon>
        <taxon>Spermatophyta</taxon>
        <taxon>Magnoliopsida</taxon>
        <taxon>eudicotyledons</taxon>
        <taxon>Gunneridae</taxon>
        <taxon>Pentapetalae</taxon>
        <taxon>asterids</taxon>
        <taxon>Cornales</taxon>
        <taxon>Nyssaceae</taxon>
        <taxon>Nyssa</taxon>
    </lineage>
</organism>
<dbReference type="GO" id="GO:0043565">
    <property type="term" value="F:sequence-specific DNA binding"/>
    <property type="evidence" value="ECO:0007669"/>
    <property type="project" value="InterPro"/>
</dbReference>